<dbReference type="PANTHER" id="PTHR12245">
    <property type="entry name" value="SPRY DOMAIN CONTAINING SOCS BOX PROTEIN"/>
    <property type="match status" value="1"/>
</dbReference>
<organism evidence="2">
    <name type="scientific">Variovorax paradoxus</name>
    <dbReference type="NCBI Taxonomy" id="34073"/>
    <lineage>
        <taxon>Bacteria</taxon>
        <taxon>Pseudomonadati</taxon>
        <taxon>Pseudomonadota</taxon>
        <taxon>Betaproteobacteria</taxon>
        <taxon>Burkholderiales</taxon>
        <taxon>Comamonadaceae</taxon>
        <taxon>Variovorax</taxon>
    </lineage>
</organism>
<dbReference type="InterPro" id="IPR013320">
    <property type="entry name" value="ConA-like_dom_sf"/>
</dbReference>
<gene>
    <name evidence="2" type="ORF">VVAX_04716</name>
</gene>
<dbReference type="SUPFAM" id="SSF49899">
    <property type="entry name" value="Concanavalin A-like lectins/glucanases"/>
    <property type="match status" value="1"/>
</dbReference>
<dbReference type="PROSITE" id="PS50188">
    <property type="entry name" value="B302_SPRY"/>
    <property type="match status" value="1"/>
</dbReference>
<dbReference type="CDD" id="cd11709">
    <property type="entry name" value="SPRY"/>
    <property type="match status" value="1"/>
</dbReference>
<dbReference type="InterPro" id="IPR003877">
    <property type="entry name" value="SPRY_dom"/>
</dbReference>
<reference evidence="2" key="1">
    <citation type="submission" date="2019-12" db="EMBL/GenBank/DDBJ databases">
        <authorList>
            <person name="Cremers G."/>
        </authorList>
    </citation>
    <scope>NUCLEOTIDE SEQUENCE</scope>
    <source>
        <strain evidence="2">Vvax</strain>
    </source>
</reference>
<dbReference type="PANTHER" id="PTHR12245:SF5">
    <property type="entry name" value="SPRY DOMAIN-CONTAINING SOCS BOX PROTEIN 3"/>
    <property type="match status" value="1"/>
</dbReference>
<evidence type="ECO:0000313" key="2">
    <source>
        <dbReference type="EMBL" id="CAA2108205.1"/>
    </source>
</evidence>
<dbReference type="RefSeq" id="WP_339092229.1">
    <property type="nucleotide sequence ID" value="NZ_LR743507.1"/>
</dbReference>
<dbReference type="EMBL" id="LR743507">
    <property type="protein sequence ID" value="CAA2108205.1"/>
    <property type="molecule type" value="Genomic_DNA"/>
</dbReference>
<evidence type="ECO:0000259" key="1">
    <source>
        <dbReference type="PROSITE" id="PS50188"/>
    </source>
</evidence>
<dbReference type="Pfam" id="PF00622">
    <property type="entry name" value="SPRY"/>
    <property type="match status" value="1"/>
</dbReference>
<sequence length="455" mass="48294">MAAHRYWRAIGLESYGEALELTEFHLLGAGVRIDAPAVLTSSIAPAAGSLANLRDDNLSTGAAWTGASVPALVLSWDFGAGGSADVTDIRLGSAVDAAKFLLAGKMQYSDDATTWVDAWAPFAGVAWPGPRTKTTSEAIGGWLRGFKNDVDLSAGGSIATLKTASGLSPRVVTAGRMAGVLQVEFEWINVSLAGTTAAVGVMDAAFLPTPSSILGNTPNSWTYTNSGSKRSSSSSVAYGASYTLADVIGMVVDFSAGSITFYKNGVSQGVAYSGLSFAELFAAAQMYNFNSYWQVRVRTKGFTYPVAGATPWEERDSAITQNAFRGKTRAAAVAVAPTPTTVPVIFGNMRLSPVYQARGDYLTGVIGRGTGRVRGFTLDYVNPLNKPYRCRVRLVRESDGLQLREAWSAADGSYDFQYVDELQSYTVIAYYEAHGKRAVVTDGLTLANGKVELMA</sequence>
<dbReference type="InterPro" id="IPR001870">
    <property type="entry name" value="B30.2/SPRY"/>
</dbReference>
<accession>A0A679JDM0</accession>
<dbReference type="InterPro" id="IPR043136">
    <property type="entry name" value="B30.2/SPRY_sf"/>
</dbReference>
<dbReference type="Gene3D" id="2.60.120.920">
    <property type="match status" value="1"/>
</dbReference>
<name>A0A679JDM0_VARPD</name>
<dbReference type="AlphaFoldDB" id="A0A679JDM0"/>
<dbReference type="SMART" id="SM00449">
    <property type="entry name" value="SPRY"/>
    <property type="match status" value="1"/>
</dbReference>
<feature type="domain" description="B30.2/SPRY" evidence="1">
    <location>
        <begin position="121"/>
        <end position="302"/>
    </location>
</feature>
<dbReference type="InterPro" id="IPR050672">
    <property type="entry name" value="FBXO45-Fsn/SPSB_families"/>
</dbReference>
<proteinExistence type="predicted"/>
<protein>
    <recommendedName>
        <fullName evidence="1">B30.2/SPRY domain-containing protein</fullName>
    </recommendedName>
</protein>